<evidence type="ECO:0000256" key="2">
    <source>
        <dbReference type="ARBA" id="ARBA00022803"/>
    </source>
</evidence>
<evidence type="ECO:0000313" key="4">
    <source>
        <dbReference type="EMBL" id="NHO64557.1"/>
    </source>
</evidence>
<dbReference type="SUPFAM" id="SSF48452">
    <property type="entry name" value="TPR-like"/>
    <property type="match status" value="1"/>
</dbReference>
<dbReference type="AlphaFoldDB" id="A0A9E5JQ43"/>
<gene>
    <name evidence="4" type="ORF">G8770_03220</name>
</gene>
<proteinExistence type="predicted"/>
<dbReference type="Pfam" id="PF13424">
    <property type="entry name" value="TPR_12"/>
    <property type="match status" value="1"/>
</dbReference>
<evidence type="ECO:0000256" key="1">
    <source>
        <dbReference type="ARBA" id="ARBA00022737"/>
    </source>
</evidence>
<name>A0A9E5JQ43_9GAMM</name>
<keyword evidence="1" id="KW-0677">Repeat</keyword>
<keyword evidence="5" id="KW-1185">Reference proteome</keyword>
<dbReference type="PROSITE" id="PS50293">
    <property type="entry name" value="TPR_REGION"/>
    <property type="match status" value="1"/>
</dbReference>
<feature type="repeat" description="TPR" evidence="3">
    <location>
        <begin position="135"/>
        <end position="168"/>
    </location>
</feature>
<dbReference type="InterPro" id="IPR051685">
    <property type="entry name" value="Ycf3/AcsC/BcsC/TPR_MFPF"/>
</dbReference>
<reference evidence="4" key="1">
    <citation type="submission" date="2020-03" db="EMBL/GenBank/DDBJ databases">
        <authorList>
            <person name="Guo F."/>
        </authorList>
    </citation>
    <scope>NUCLEOTIDE SEQUENCE</scope>
    <source>
        <strain evidence="4">JCM 30134</strain>
    </source>
</reference>
<organism evidence="4 5">
    <name type="scientific">Pseudomaricurvus hydrocarbonicus</name>
    <dbReference type="NCBI Taxonomy" id="1470433"/>
    <lineage>
        <taxon>Bacteria</taxon>
        <taxon>Pseudomonadati</taxon>
        <taxon>Pseudomonadota</taxon>
        <taxon>Gammaproteobacteria</taxon>
        <taxon>Cellvibrionales</taxon>
        <taxon>Cellvibrionaceae</taxon>
        <taxon>Pseudomaricurvus</taxon>
    </lineage>
</organism>
<sequence>MVFTQAEQFLCRSFRLVRFYRAKGQVAALVISFIFFSGCTSVVQQASPQQSEDSIYLVENRSVDLSVRRDFDKAVKLLQEGQYELAIQLLESVAQNTDNNSAPYINMGVAYYRMENHDKAEASFLKALEINPNHPVTLNEFALFYRSVGRFQEARELFERVVTQYPEFMPAHRNYGILCDLYLNDPACAIEHYEIYYQANPDDDAVKVWIATLRQKIQG</sequence>
<dbReference type="SMART" id="SM00028">
    <property type="entry name" value="TPR"/>
    <property type="match status" value="2"/>
</dbReference>
<dbReference type="EMBL" id="JAAONZ010000002">
    <property type="protein sequence ID" value="NHO64557.1"/>
    <property type="molecule type" value="Genomic_DNA"/>
</dbReference>
<dbReference type="PROSITE" id="PS50005">
    <property type="entry name" value="TPR"/>
    <property type="match status" value="2"/>
</dbReference>
<comment type="caution">
    <text evidence="4">The sequence shown here is derived from an EMBL/GenBank/DDBJ whole genome shotgun (WGS) entry which is preliminary data.</text>
</comment>
<keyword evidence="2 3" id="KW-0802">TPR repeat</keyword>
<dbReference type="Proteomes" id="UP000787472">
    <property type="component" value="Unassembled WGS sequence"/>
</dbReference>
<dbReference type="InterPro" id="IPR011990">
    <property type="entry name" value="TPR-like_helical_dom_sf"/>
</dbReference>
<protein>
    <submittedName>
        <fullName evidence="4">Tetratricopeptide repeat protein</fullName>
    </submittedName>
</protein>
<dbReference type="PANTHER" id="PTHR44943:SF8">
    <property type="entry name" value="TPR REPEAT-CONTAINING PROTEIN MJ0263"/>
    <property type="match status" value="1"/>
</dbReference>
<dbReference type="Gene3D" id="1.25.40.10">
    <property type="entry name" value="Tetratricopeptide repeat domain"/>
    <property type="match status" value="1"/>
</dbReference>
<feature type="repeat" description="TPR" evidence="3">
    <location>
        <begin position="101"/>
        <end position="134"/>
    </location>
</feature>
<dbReference type="PANTHER" id="PTHR44943">
    <property type="entry name" value="CELLULOSE SYNTHASE OPERON PROTEIN C"/>
    <property type="match status" value="1"/>
</dbReference>
<evidence type="ECO:0000256" key="3">
    <source>
        <dbReference type="PROSITE-ProRule" id="PRU00339"/>
    </source>
</evidence>
<dbReference type="InterPro" id="IPR019734">
    <property type="entry name" value="TPR_rpt"/>
</dbReference>
<evidence type="ECO:0000313" key="5">
    <source>
        <dbReference type="Proteomes" id="UP000787472"/>
    </source>
</evidence>
<accession>A0A9E5JQ43</accession>